<keyword evidence="1" id="KW-0472">Membrane</keyword>
<feature type="transmembrane region" description="Helical" evidence="1">
    <location>
        <begin position="49"/>
        <end position="70"/>
    </location>
</feature>
<feature type="transmembrane region" description="Helical" evidence="1">
    <location>
        <begin position="75"/>
        <end position="92"/>
    </location>
</feature>
<keyword evidence="1" id="KW-0812">Transmembrane</keyword>
<sequence length="131" mass="13093">MIGRRAGAAALAGHGLMHLVGVVLLWRLGEPGWLRFADVSPTPGSPAGLAVGVLCLVAAAAFVAAAAGVLLDRDWWHRVLLGAVVVSCGALLPSASSAAAGLVVDWIALVVAIMAGARVARPAAARDQSSA</sequence>
<dbReference type="RefSeq" id="WP_130100647.1">
    <property type="nucleotide sequence ID" value="NZ_SDWW01000001.1"/>
</dbReference>
<dbReference type="Proteomes" id="UP000293764">
    <property type="component" value="Unassembled WGS sequence"/>
</dbReference>
<evidence type="ECO:0000313" key="3">
    <source>
        <dbReference type="Proteomes" id="UP000293764"/>
    </source>
</evidence>
<evidence type="ECO:0000256" key="1">
    <source>
        <dbReference type="SAM" id="Phobius"/>
    </source>
</evidence>
<reference evidence="2 3" key="1">
    <citation type="submission" date="2019-01" db="EMBL/GenBank/DDBJ databases">
        <title>Novel species of Cellulomonas.</title>
        <authorList>
            <person name="Liu Q."/>
            <person name="Xin Y.-H."/>
        </authorList>
    </citation>
    <scope>NUCLEOTIDE SEQUENCE [LARGE SCALE GENOMIC DNA]</scope>
    <source>
        <strain evidence="2 3">HLT2-17</strain>
    </source>
</reference>
<proteinExistence type="predicted"/>
<dbReference type="EMBL" id="SDWW01000001">
    <property type="protein sequence ID" value="RYV52948.1"/>
    <property type="molecule type" value="Genomic_DNA"/>
</dbReference>
<feature type="transmembrane region" description="Helical" evidence="1">
    <location>
        <begin position="98"/>
        <end position="120"/>
    </location>
</feature>
<feature type="transmembrane region" description="Helical" evidence="1">
    <location>
        <begin position="7"/>
        <end position="29"/>
    </location>
</feature>
<dbReference type="AlphaFoldDB" id="A0A4Q5N3X5"/>
<protein>
    <submittedName>
        <fullName evidence="2">Uncharacterized protein</fullName>
    </submittedName>
</protein>
<evidence type="ECO:0000313" key="2">
    <source>
        <dbReference type="EMBL" id="RYV52948.1"/>
    </source>
</evidence>
<name>A0A4Q5N3X5_9MICO</name>
<organism evidence="2 3">
    <name type="scientific">Pengzhenrongella frigida</name>
    <dbReference type="NCBI Taxonomy" id="1259133"/>
    <lineage>
        <taxon>Bacteria</taxon>
        <taxon>Bacillati</taxon>
        <taxon>Actinomycetota</taxon>
        <taxon>Actinomycetes</taxon>
        <taxon>Micrococcales</taxon>
        <taxon>Pengzhenrongella</taxon>
    </lineage>
</organism>
<keyword evidence="3" id="KW-1185">Reference proteome</keyword>
<keyword evidence="1" id="KW-1133">Transmembrane helix</keyword>
<accession>A0A4Q5N3X5</accession>
<gene>
    <name evidence="2" type="ORF">EUA98_00185</name>
</gene>
<comment type="caution">
    <text evidence="2">The sequence shown here is derived from an EMBL/GenBank/DDBJ whole genome shotgun (WGS) entry which is preliminary data.</text>
</comment>